<comment type="caution">
    <text evidence="1">The sequence shown here is derived from an EMBL/GenBank/DDBJ whole genome shotgun (WGS) entry which is preliminary data.</text>
</comment>
<gene>
    <name evidence="1" type="ORF">HT585_17555</name>
</gene>
<dbReference type="Proteomes" id="UP000520198">
    <property type="component" value="Unassembled WGS sequence"/>
</dbReference>
<keyword evidence="2" id="KW-1185">Reference proteome</keyword>
<name>A0A7Y6UP55_9HYPH</name>
<sequence>MKHHTREQLQVFAQIEPDVRPLNMSHSERLERWAELLEQSPSHHLATLYETEHQSAAVRDTLRSDGSPISVAFNDPMLRAAGLQDDTYGEALRFFGLRDWQLHGVICYCHFGATVNAATAAGLVRSILSGERSGLLARMRALFFG</sequence>
<accession>A0A7Y6UP55</accession>
<protein>
    <submittedName>
        <fullName evidence="1">Uncharacterized protein</fullName>
    </submittedName>
</protein>
<evidence type="ECO:0000313" key="2">
    <source>
        <dbReference type="Proteomes" id="UP000520198"/>
    </source>
</evidence>
<organism evidence="1 2">
    <name type="scientific">Ensifer oleiphilus</name>
    <dbReference type="NCBI Taxonomy" id="2742698"/>
    <lineage>
        <taxon>Bacteria</taxon>
        <taxon>Pseudomonadati</taxon>
        <taxon>Pseudomonadota</taxon>
        <taxon>Alphaproteobacteria</taxon>
        <taxon>Hyphomicrobiales</taxon>
        <taxon>Rhizobiaceae</taxon>
        <taxon>Sinorhizobium/Ensifer group</taxon>
        <taxon>Ensifer</taxon>
    </lineage>
</organism>
<dbReference type="EMBL" id="JABWDU010000003">
    <property type="protein sequence ID" value="NVD40679.1"/>
    <property type="molecule type" value="Genomic_DNA"/>
</dbReference>
<evidence type="ECO:0000313" key="1">
    <source>
        <dbReference type="EMBL" id="NVD40679.1"/>
    </source>
</evidence>
<dbReference type="AlphaFoldDB" id="A0A7Y6UP55"/>
<dbReference type="RefSeq" id="WP_176354121.1">
    <property type="nucleotide sequence ID" value="NZ_JABWDU010000003.1"/>
</dbReference>
<reference evidence="1 2" key="1">
    <citation type="submission" date="2020-06" db="EMBL/GenBank/DDBJ databases">
        <authorList>
            <person name="Grouzdev D.S."/>
        </authorList>
    </citation>
    <scope>NUCLEOTIDE SEQUENCE [LARGE SCALE GENOMIC DNA]</scope>
    <source>
        <strain evidence="1 2">HO-A22</strain>
    </source>
</reference>
<proteinExistence type="predicted"/>